<dbReference type="InterPro" id="IPR023137">
    <property type="entry name" value="BrxA_sf"/>
</dbReference>
<sequence>MTEETVTYNLTFTAGSAMLNETHAVAEAFLQCEGDWNKTKELTFRENLMEKNRLSTNQRVFALMKQRISALNEEELTLLVDGNMAARRQMVLLAICKAHPFIFDFIRENVRESFYSLHEKISHSNFNEFFNEKKYIHPELEQITDLTIAKIRQVIFRILEQTELIESAETGILRRPYLTEQVERVITKDNARWLTIFLYSNTEINSLVSLYS</sequence>
<accession>A0A646HFA2</accession>
<evidence type="ECO:0000313" key="2">
    <source>
        <dbReference type="Proteomes" id="UP000420635"/>
    </source>
</evidence>
<evidence type="ECO:0000313" key="1">
    <source>
        <dbReference type="EMBL" id="MQN91304.1"/>
    </source>
</evidence>
<dbReference type="EMBL" id="VZBQ01000163">
    <property type="protein sequence ID" value="MQN91304.1"/>
    <property type="molecule type" value="Genomic_DNA"/>
</dbReference>
<dbReference type="AlphaFoldDB" id="A0A646HFA2"/>
<dbReference type="Gene3D" id="1.10.3540.10">
    <property type="entry name" value="uncharacterized protein from magnetospirillum magneticum domain"/>
    <property type="match status" value="1"/>
</dbReference>
<protein>
    <submittedName>
        <fullName evidence="1">DUF1819 family protein</fullName>
    </submittedName>
</protein>
<dbReference type="Proteomes" id="UP000420635">
    <property type="component" value="Unassembled WGS sequence"/>
</dbReference>
<dbReference type="Pfam" id="PF08849">
    <property type="entry name" value="BrxA"/>
    <property type="match status" value="1"/>
</dbReference>
<comment type="caution">
    <text evidence="1">The sequence shown here is derived from an EMBL/GenBank/DDBJ whole genome shotgun (WGS) entry which is preliminary data.</text>
</comment>
<name>A0A646HFA2_9BACT</name>
<gene>
    <name evidence="1" type="ORF">F7D59_15965</name>
</gene>
<proteinExistence type="predicted"/>
<reference evidence="2" key="1">
    <citation type="submission" date="2019-09" db="EMBL/GenBank/DDBJ databases">
        <title>Distinct polysaccharide growth profiles of human intestinal Prevotella copri isolates.</title>
        <authorList>
            <person name="Fehlner-Peach H."/>
            <person name="Magnabosco C."/>
            <person name="Raghavan V."/>
            <person name="Scher J.U."/>
            <person name="Tett A."/>
            <person name="Cox L.M."/>
            <person name="Gottsegen C."/>
            <person name="Watters A."/>
            <person name="Wiltshire- Gordon J.D."/>
            <person name="Segata N."/>
            <person name="Bonneau R."/>
            <person name="Littman D.R."/>
        </authorList>
    </citation>
    <scope>NUCLEOTIDE SEQUENCE [LARGE SCALE GENOMIC DNA]</scope>
    <source>
        <strain evidence="2">iP54</strain>
    </source>
</reference>
<dbReference type="RefSeq" id="WP_153112498.1">
    <property type="nucleotide sequence ID" value="NZ_VZAS01000012.1"/>
</dbReference>
<dbReference type="InterPro" id="IPR014948">
    <property type="entry name" value="BrxA"/>
</dbReference>
<organism evidence="1 2">
    <name type="scientific">Segatella copri</name>
    <dbReference type="NCBI Taxonomy" id="165179"/>
    <lineage>
        <taxon>Bacteria</taxon>
        <taxon>Pseudomonadati</taxon>
        <taxon>Bacteroidota</taxon>
        <taxon>Bacteroidia</taxon>
        <taxon>Bacteroidales</taxon>
        <taxon>Prevotellaceae</taxon>
        <taxon>Segatella</taxon>
    </lineage>
</organism>